<accession>A0A0H1BD24</accession>
<dbReference type="EMBL" id="LDEV01002897">
    <property type="protein sequence ID" value="KLJ07146.1"/>
    <property type="molecule type" value="Genomic_DNA"/>
</dbReference>
<feature type="compositionally biased region" description="Basic and acidic residues" evidence="1">
    <location>
        <begin position="62"/>
        <end position="87"/>
    </location>
</feature>
<feature type="region of interest" description="Disordered" evidence="1">
    <location>
        <begin position="33"/>
        <end position="100"/>
    </location>
</feature>
<evidence type="ECO:0000256" key="1">
    <source>
        <dbReference type="SAM" id="MobiDB-lite"/>
    </source>
</evidence>
<proteinExistence type="predicted"/>
<dbReference type="AlphaFoldDB" id="A0A0H1BD24"/>
<evidence type="ECO:0000313" key="2">
    <source>
        <dbReference type="EMBL" id="KLJ07146.1"/>
    </source>
</evidence>
<name>A0A0H1BD24_9EURO</name>
<reference evidence="3" key="1">
    <citation type="journal article" date="2015" name="PLoS Genet.">
        <title>The dynamic genome and transcriptome of the human fungal pathogen Blastomyces and close relative Emmonsia.</title>
        <authorList>
            <person name="Munoz J.F."/>
            <person name="Gauthier G.M."/>
            <person name="Desjardins C.A."/>
            <person name="Gallo J.E."/>
            <person name="Holder J."/>
            <person name="Sullivan T.D."/>
            <person name="Marty A.J."/>
            <person name="Carmen J.C."/>
            <person name="Chen Z."/>
            <person name="Ding L."/>
            <person name="Gujja S."/>
            <person name="Magrini V."/>
            <person name="Misas E."/>
            <person name="Mitreva M."/>
            <person name="Priest M."/>
            <person name="Saif S."/>
            <person name="Whiston E.A."/>
            <person name="Young S."/>
            <person name="Zeng Q."/>
            <person name="Goldman W.E."/>
            <person name="Mardis E.R."/>
            <person name="Taylor J.W."/>
            <person name="McEwen J.G."/>
            <person name="Clay O.K."/>
            <person name="Klein B.S."/>
            <person name="Cuomo C.A."/>
        </authorList>
    </citation>
    <scope>NUCLEOTIDE SEQUENCE [LARGE SCALE GENOMIC DNA]</scope>
    <source>
        <strain evidence="3">UAMH 139</strain>
    </source>
</reference>
<organism evidence="2 3">
    <name type="scientific">Blastomyces silverae</name>
    <dbReference type="NCBI Taxonomy" id="2060906"/>
    <lineage>
        <taxon>Eukaryota</taxon>
        <taxon>Fungi</taxon>
        <taxon>Dikarya</taxon>
        <taxon>Ascomycota</taxon>
        <taxon>Pezizomycotina</taxon>
        <taxon>Eurotiomycetes</taxon>
        <taxon>Eurotiomycetidae</taxon>
        <taxon>Onygenales</taxon>
        <taxon>Ajellomycetaceae</taxon>
        <taxon>Blastomyces</taxon>
    </lineage>
</organism>
<evidence type="ECO:0000313" key="3">
    <source>
        <dbReference type="Proteomes" id="UP000053573"/>
    </source>
</evidence>
<dbReference type="Proteomes" id="UP000053573">
    <property type="component" value="Unassembled WGS sequence"/>
</dbReference>
<gene>
    <name evidence="2" type="ORF">EMPG_17360</name>
</gene>
<comment type="caution">
    <text evidence="2">The sequence shown here is derived from an EMBL/GenBank/DDBJ whole genome shotgun (WGS) entry which is preliminary data.</text>
</comment>
<protein>
    <submittedName>
        <fullName evidence="2">Uncharacterized protein</fullName>
    </submittedName>
</protein>
<sequence length="130" mass="14723">MRYSFLVLFHLALGFYLASIVGGAMVLDRSVQSKQNRNVNDPGPQLPGDPQGPQPNGPDLVSRSEDKVPRQFEDPQRNEPERRERLARSFSRRQLPPSECKKYSCHNDAECKFLGCTFCNFSKGKLGYCV</sequence>
<keyword evidence="3" id="KW-1185">Reference proteome</keyword>
<feature type="compositionally biased region" description="Pro residues" evidence="1">
    <location>
        <begin position="44"/>
        <end position="56"/>
    </location>
</feature>